<keyword evidence="3" id="KW-1003">Cell membrane</keyword>
<dbReference type="GO" id="GO:0030428">
    <property type="term" value="C:cell septum"/>
    <property type="evidence" value="ECO:0007669"/>
    <property type="project" value="TreeGrafter"/>
</dbReference>
<feature type="domain" description="Cytochrome b5 heme-binding" evidence="12">
    <location>
        <begin position="265"/>
        <end position="341"/>
    </location>
</feature>
<dbReference type="PANTHER" id="PTHR22914">
    <property type="entry name" value="CHITIN SYNTHASE"/>
    <property type="match status" value="1"/>
</dbReference>
<dbReference type="InterPro" id="IPR001199">
    <property type="entry name" value="Cyt_B5-like_heme/steroid-bd"/>
</dbReference>
<evidence type="ECO:0000256" key="4">
    <source>
        <dbReference type="ARBA" id="ARBA00022676"/>
    </source>
</evidence>
<evidence type="ECO:0000256" key="1">
    <source>
        <dbReference type="ARBA" id="ARBA00004651"/>
    </source>
</evidence>
<dbReference type="GO" id="GO:0006031">
    <property type="term" value="P:chitin biosynthetic process"/>
    <property type="evidence" value="ECO:0007669"/>
    <property type="project" value="TreeGrafter"/>
</dbReference>
<evidence type="ECO:0000313" key="14">
    <source>
        <dbReference type="Proteomes" id="UP001212841"/>
    </source>
</evidence>
<organism evidence="13 14">
    <name type="scientific">Rhizophlyctis rosea</name>
    <dbReference type="NCBI Taxonomy" id="64517"/>
    <lineage>
        <taxon>Eukaryota</taxon>
        <taxon>Fungi</taxon>
        <taxon>Fungi incertae sedis</taxon>
        <taxon>Chytridiomycota</taxon>
        <taxon>Chytridiomycota incertae sedis</taxon>
        <taxon>Chytridiomycetes</taxon>
        <taxon>Rhizophlyctidales</taxon>
        <taxon>Rhizophlyctidaceae</taxon>
        <taxon>Rhizophlyctis</taxon>
    </lineage>
</organism>
<feature type="transmembrane region" description="Helical" evidence="11">
    <location>
        <begin position="120"/>
        <end position="139"/>
    </location>
</feature>
<dbReference type="CDD" id="cd04190">
    <property type="entry name" value="Chitin_synth_C"/>
    <property type="match status" value="1"/>
</dbReference>
<reference evidence="13" key="1">
    <citation type="submission" date="2020-05" db="EMBL/GenBank/DDBJ databases">
        <title>Phylogenomic resolution of chytrid fungi.</title>
        <authorList>
            <person name="Stajich J.E."/>
            <person name="Amses K."/>
            <person name="Simmons R."/>
            <person name="Seto K."/>
            <person name="Myers J."/>
            <person name="Bonds A."/>
            <person name="Quandt C.A."/>
            <person name="Barry K."/>
            <person name="Liu P."/>
            <person name="Grigoriev I."/>
            <person name="Longcore J.E."/>
            <person name="James T.Y."/>
        </authorList>
    </citation>
    <scope>NUCLEOTIDE SEQUENCE</scope>
    <source>
        <strain evidence="13">JEL0318</strain>
    </source>
</reference>
<name>A0AAD5X8B4_9FUNG</name>
<dbReference type="EC" id="2.4.1.16" evidence="2"/>
<comment type="caution">
    <text evidence="13">The sequence shown here is derived from an EMBL/GenBank/DDBJ whole genome shotgun (WGS) entry which is preliminary data.</text>
</comment>
<evidence type="ECO:0000256" key="10">
    <source>
        <dbReference type="SAM" id="MobiDB-lite"/>
    </source>
</evidence>
<dbReference type="GO" id="GO:0004100">
    <property type="term" value="F:chitin synthase activity"/>
    <property type="evidence" value="ECO:0007669"/>
    <property type="project" value="UniProtKB-EC"/>
</dbReference>
<feature type="transmembrane region" description="Helical" evidence="11">
    <location>
        <begin position="352"/>
        <end position="375"/>
    </location>
</feature>
<dbReference type="InterPro" id="IPR054295">
    <property type="entry name" value="CHS4-like_dom"/>
</dbReference>
<feature type="transmembrane region" description="Helical" evidence="11">
    <location>
        <begin position="81"/>
        <end position="100"/>
    </location>
</feature>
<feature type="transmembrane region" description="Helical" evidence="11">
    <location>
        <begin position="893"/>
        <end position="911"/>
    </location>
</feature>
<dbReference type="SUPFAM" id="SSF53448">
    <property type="entry name" value="Nucleotide-diphospho-sugar transferases"/>
    <property type="match status" value="1"/>
</dbReference>
<evidence type="ECO:0000256" key="6">
    <source>
        <dbReference type="ARBA" id="ARBA00022692"/>
    </source>
</evidence>
<protein>
    <recommendedName>
        <fullName evidence="2">chitin synthase</fullName>
        <ecNumber evidence="2">2.4.1.16</ecNumber>
    </recommendedName>
</protein>
<evidence type="ECO:0000256" key="11">
    <source>
        <dbReference type="SAM" id="Phobius"/>
    </source>
</evidence>
<feature type="region of interest" description="Disordered" evidence="10">
    <location>
        <begin position="998"/>
        <end position="1040"/>
    </location>
</feature>
<feature type="transmembrane region" description="Helical" evidence="11">
    <location>
        <begin position="918"/>
        <end position="942"/>
    </location>
</feature>
<dbReference type="Pfam" id="PF03142">
    <property type="entry name" value="Chitin_synth_2"/>
    <property type="match status" value="1"/>
</dbReference>
<evidence type="ECO:0000313" key="13">
    <source>
        <dbReference type="EMBL" id="KAJ3056625.1"/>
    </source>
</evidence>
<keyword evidence="8 11" id="KW-0472">Membrane</keyword>
<dbReference type="GO" id="GO:0005886">
    <property type="term" value="C:plasma membrane"/>
    <property type="evidence" value="ECO:0007669"/>
    <property type="project" value="UniProtKB-SubCell"/>
</dbReference>
<evidence type="ECO:0000256" key="3">
    <source>
        <dbReference type="ARBA" id="ARBA00022475"/>
    </source>
</evidence>
<evidence type="ECO:0000256" key="7">
    <source>
        <dbReference type="ARBA" id="ARBA00022989"/>
    </source>
</evidence>
<evidence type="ECO:0000259" key="12">
    <source>
        <dbReference type="SMART" id="SM01117"/>
    </source>
</evidence>
<keyword evidence="5" id="KW-0808">Transferase</keyword>
<evidence type="ECO:0000256" key="2">
    <source>
        <dbReference type="ARBA" id="ARBA00012543"/>
    </source>
</evidence>
<keyword evidence="14" id="KW-1185">Reference proteome</keyword>
<dbReference type="EMBL" id="JADGJD010000026">
    <property type="protein sequence ID" value="KAJ3056625.1"/>
    <property type="molecule type" value="Genomic_DNA"/>
</dbReference>
<dbReference type="SMART" id="SM01117">
    <property type="entry name" value="Cyt-b5"/>
    <property type="match status" value="1"/>
</dbReference>
<evidence type="ECO:0000256" key="8">
    <source>
        <dbReference type="ARBA" id="ARBA00023136"/>
    </source>
</evidence>
<dbReference type="InterPro" id="IPR004835">
    <property type="entry name" value="Chitin_synth"/>
</dbReference>
<keyword evidence="6 11" id="KW-0812">Transmembrane</keyword>
<feature type="region of interest" description="Disordered" evidence="10">
    <location>
        <begin position="1"/>
        <end position="48"/>
    </location>
</feature>
<dbReference type="InterPro" id="IPR029044">
    <property type="entry name" value="Nucleotide-diphossugar_trans"/>
</dbReference>
<dbReference type="Proteomes" id="UP001212841">
    <property type="component" value="Unassembled WGS sequence"/>
</dbReference>
<comment type="subcellular location">
    <subcellularLocation>
        <location evidence="1">Cell membrane</location>
        <topology evidence="1">Multi-pass membrane protein</topology>
    </subcellularLocation>
</comment>
<proteinExistence type="predicted"/>
<keyword evidence="9" id="KW-0325">Glycoprotein</keyword>
<dbReference type="Pfam" id="PF22997">
    <property type="entry name" value="CHS4"/>
    <property type="match status" value="1"/>
</dbReference>
<evidence type="ECO:0000256" key="9">
    <source>
        <dbReference type="ARBA" id="ARBA00023180"/>
    </source>
</evidence>
<feature type="transmembrane region" description="Helical" evidence="11">
    <location>
        <begin position="865"/>
        <end position="887"/>
    </location>
</feature>
<keyword evidence="4" id="KW-0328">Glycosyltransferase</keyword>
<evidence type="ECO:0000256" key="5">
    <source>
        <dbReference type="ARBA" id="ARBA00022679"/>
    </source>
</evidence>
<keyword evidence="7 11" id="KW-1133">Transmembrane helix</keyword>
<sequence>MDQYPDVPRRPSRHLPTPLPLSRRGSADPKAFQGLSPSNPSLERGSGRARSLNTLVRPDRAGTVPHSPQPFLASRVQTRRLHPWNVFVWVVTWWALPIFLSKCGGMHDKRVQFAWREKMALCTIIVFMCAALAFLTYGFNAAVCNPESSWITAPQIATFSPANYPNLWIVHGVLYSMTGFMSVHASFPKFQTGQLDHAPITIGTGKDISAFFPRPEIASSCGLERAYVHSCITSDFPSTYAHCHDPAQVEKAVLRYGMRIGPVVYTWDEVRESEEALVVYQGAVMDLSPYIRSNIAYFGENVDAILKSRIGKDVTAVFAGSPEQKGKAECLASFYKVGQVDVSSVGCMASQIVLYISLIIILSVVLVRFIFAIYFDWFISRELGKLKENRQEQRQFQGGRKEALQRGQVPFPMKAGTRTSVVKPAATGDSAQGGSSDVEDEGGDLLTMGLGRVPSGGRRLATMRRKQMEAIAADAKRRQVANTGVVTTYESPYGKEVYTILLVTCYSEGEDGLRTTMDSLADTNYSDDHKLLFVVADGLIKGSGETRTTPEIVLAMCEMDSNWACPPQPVSYVAIGDGPKRHNMAQVYAAWYNYKDRCIPTIIVVKCGTPEEEKTPKPGNRGKRDSQIILMTFFQTVMMDERMSPLHYDVFQKIHYLMGVTPDRFEIVLMVDADTKVAPDSLPRMVACMTRDPLVMGLCGETRIANKSESWVSMIQVFEYYLSHHLNKAFESVFGGVTCLPGCFCMYRVKAPKADETWIPILANPDIVTTYSENVVDTLHKKNLLLLGEDRFLTTLMLGTFPRRKLIFVPKAYCKTVVPAQFRVLLSQRRRWINSTIHNLMELVLVRELCGIFCFSMQFIIMLELIGTVTLPAAIVFTIFLIIVSIVSAPQPIPLILLGAILGLPAVLILLTTRRRVYVAWMIVYLFSLPIWNFVLPTYAFWHFDDFSWGQTRKVEGEEAGKGGHGDGDERTADGAKQVLLKKWVDWELERRKEIREEWEESVRGGGRPNSGKKGSPIVLTPSRKLNSWKQSPLMEDAAT</sequence>
<gene>
    <name evidence="13" type="ORF">HK097_005549</name>
</gene>
<accession>A0AAD5X8B4</accession>
<dbReference type="PANTHER" id="PTHR22914:SF16">
    <property type="entry name" value="CHITIN SYNTHASE 3"/>
    <property type="match status" value="1"/>
</dbReference>
<dbReference type="AlphaFoldDB" id="A0AAD5X8B4"/>